<dbReference type="Pfam" id="PF00633">
    <property type="entry name" value="HHH"/>
    <property type="match status" value="1"/>
</dbReference>
<evidence type="ECO:0000256" key="4">
    <source>
        <dbReference type="ARBA" id="ARBA00012045"/>
    </source>
</evidence>
<evidence type="ECO:0000259" key="15">
    <source>
        <dbReference type="SMART" id="SM00478"/>
    </source>
</evidence>
<dbReference type="Gene3D" id="1.10.340.30">
    <property type="entry name" value="Hypothetical protein, domain 2"/>
    <property type="match status" value="1"/>
</dbReference>
<dbReference type="InterPro" id="IPR029119">
    <property type="entry name" value="MutY_C"/>
</dbReference>
<evidence type="ECO:0000256" key="3">
    <source>
        <dbReference type="ARBA" id="ARBA00008343"/>
    </source>
</evidence>
<evidence type="ECO:0000256" key="7">
    <source>
        <dbReference type="ARBA" id="ARBA00022723"/>
    </source>
</evidence>
<comment type="catalytic activity">
    <reaction evidence="1 14">
        <text>Hydrolyzes free adenine bases from 7,8-dihydro-8-oxoguanine:adenine mismatched double-stranded DNA, leaving an apurinic site.</text>
        <dbReference type="EC" id="3.2.2.31"/>
    </reaction>
</comment>
<evidence type="ECO:0000256" key="12">
    <source>
        <dbReference type="ARBA" id="ARBA00023204"/>
    </source>
</evidence>
<dbReference type="PANTHER" id="PTHR42944:SF1">
    <property type="entry name" value="ADENINE DNA GLYCOSYLASE"/>
    <property type="match status" value="1"/>
</dbReference>
<dbReference type="InterPro" id="IPR003265">
    <property type="entry name" value="HhH-GPD_domain"/>
</dbReference>
<dbReference type="InterPro" id="IPR044298">
    <property type="entry name" value="MIG/MutY"/>
</dbReference>
<evidence type="ECO:0000313" key="17">
    <source>
        <dbReference type="Proteomes" id="UP000603506"/>
    </source>
</evidence>
<dbReference type="InterPro" id="IPR000445">
    <property type="entry name" value="HhH_motif"/>
</dbReference>
<proteinExistence type="inferred from homology"/>
<sequence length="342" mass="39108">MKPISDKLENWYATAQRELPWRGTTNPYKVWLSEIILQQTRVVQGLPYYQRFISNYPTITDLANAPEEEVLKLWQGLGYYSRAKNLHHTAQYIATELGGIFPKTYKELVKLKGIGDYTASAIASFCYNEPCPVVDGNVYRVLSRVFGIATPINSTQGAKEFKALAHECLDKANAGVYNQAIMEFGALQCTPQSPDCTNCVLRDHCWAFHHNKVNELPVKLKKITIKKRYFNYLVWLNPYGQTLLQKREGKDIWHGLYEFPLLETHALATADTIAAAHPTATVSLYNETPVIHKLTHQHIYTSFWIITTPEPLDNSIPITDIHRYPVSALTANFITKFWKQEK</sequence>
<dbReference type="CDD" id="cd03431">
    <property type="entry name" value="NUDIX_DNA_Glycosylase_C-MutY"/>
    <property type="match status" value="1"/>
</dbReference>
<dbReference type="InterPro" id="IPR011257">
    <property type="entry name" value="DNA_glycosylase"/>
</dbReference>
<keyword evidence="12" id="KW-0234">DNA repair</keyword>
<keyword evidence="7" id="KW-0479">Metal-binding</keyword>
<dbReference type="PANTHER" id="PTHR42944">
    <property type="entry name" value="ADENINE DNA GLYCOSYLASE"/>
    <property type="match status" value="1"/>
</dbReference>
<dbReference type="NCBIfam" id="TIGR01084">
    <property type="entry name" value="mutY"/>
    <property type="match status" value="1"/>
</dbReference>
<dbReference type="Gene3D" id="1.10.1670.10">
    <property type="entry name" value="Helix-hairpin-Helix base-excision DNA repair enzymes (C-terminal)"/>
    <property type="match status" value="1"/>
</dbReference>
<keyword evidence="17" id="KW-1185">Reference proteome</keyword>
<reference evidence="16 17" key="1">
    <citation type="submission" date="2021-01" db="EMBL/GenBank/DDBJ databases">
        <title>Evidence that Capnocytophaga endodontalis is a later homotypic synonym for Capnocytophaga genospecies AHN8471, and request for opinion on proposed recognition of strain AHN8471 as type strain of the species.</title>
        <authorList>
            <person name="Nicholson A.C."/>
            <person name="Hopper C.L."/>
            <person name="Gulvik C.A."/>
            <person name="Mcquiston J.R."/>
            <person name="Lau E.F."/>
        </authorList>
    </citation>
    <scope>NUCLEOTIDE SEQUENCE [LARGE SCALE GENOMIC DNA]</scope>
    <source>
        <strain evidence="16 17">AHN9576</strain>
    </source>
</reference>
<dbReference type="InterPro" id="IPR015797">
    <property type="entry name" value="NUDIX_hydrolase-like_dom_sf"/>
</dbReference>
<dbReference type="RefSeq" id="WP_203093054.1">
    <property type="nucleotide sequence ID" value="NZ_JAESPH010000002.1"/>
</dbReference>
<evidence type="ECO:0000256" key="11">
    <source>
        <dbReference type="ARBA" id="ARBA00023014"/>
    </source>
</evidence>
<dbReference type="EMBL" id="JAEUAH010000004">
    <property type="protein sequence ID" value="MBM0650069.1"/>
    <property type="molecule type" value="Genomic_DNA"/>
</dbReference>
<comment type="caution">
    <text evidence="16">The sequence shown here is derived from an EMBL/GenBank/DDBJ whole genome shotgun (WGS) entry which is preliminary data.</text>
</comment>
<gene>
    <name evidence="16" type="primary">mutY</name>
    <name evidence="16" type="ORF">JNB19_04740</name>
</gene>
<dbReference type="Proteomes" id="UP000603506">
    <property type="component" value="Unassembled WGS sequence"/>
</dbReference>
<accession>A0ABS1YUJ0</accession>
<organism evidence="16 17">
    <name type="scientific">Capnocytophaga genosp. AHN8471</name>
    <dbReference type="NCBI Taxonomy" id="327574"/>
    <lineage>
        <taxon>Bacteria</taxon>
        <taxon>Pseudomonadati</taxon>
        <taxon>Bacteroidota</taxon>
        <taxon>Flavobacteriia</taxon>
        <taxon>Flavobacteriales</taxon>
        <taxon>Flavobacteriaceae</taxon>
        <taxon>Capnocytophaga</taxon>
    </lineage>
</organism>
<evidence type="ECO:0000256" key="8">
    <source>
        <dbReference type="ARBA" id="ARBA00022763"/>
    </source>
</evidence>
<keyword evidence="10 14" id="KW-0408">Iron</keyword>
<dbReference type="InterPro" id="IPR023170">
    <property type="entry name" value="HhH_base_excis_C"/>
</dbReference>
<evidence type="ECO:0000313" key="16">
    <source>
        <dbReference type="EMBL" id="MBM0650069.1"/>
    </source>
</evidence>
<evidence type="ECO:0000256" key="13">
    <source>
        <dbReference type="ARBA" id="ARBA00023295"/>
    </source>
</evidence>
<evidence type="ECO:0000256" key="9">
    <source>
        <dbReference type="ARBA" id="ARBA00022801"/>
    </source>
</evidence>
<keyword evidence="11" id="KW-0411">Iron-sulfur</keyword>
<keyword evidence="6" id="KW-0004">4Fe-4S</keyword>
<comment type="function">
    <text evidence="2">Adenine glycosylase active on G-A mispairs. MutY also corrects error-prone DNA synthesis past GO lesions which are due to the oxidatively damaged form of guanine: 7,8-dihydro-8-oxoguanine (8-oxo-dGTP).</text>
</comment>
<keyword evidence="8 14" id="KW-0227">DNA damage</keyword>
<evidence type="ECO:0000256" key="6">
    <source>
        <dbReference type="ARBA" id="ARBA00022485"/>
    </source>
</evidence>
<dbReference type="Pfam" id="PF00730">
    <property type="entry name" value="HhH-GPD"/>
    <property type="match status" value="1"/>
</dbReference>
<evidence type="ECO:0000256" key="5">
    <source>
        <dbReference type="ARBA" id="ARBA00022023"/>
    </source>
</evidence>
<dbReference type="SUPFAM" id="SSF55811">
    <property type="entry name" value="Nudix"/>
    <property type="match status" value="1"/>
</dbReference>
<evidence type="ECO:0000256" key="2">
    <source>
        <dbReference type="ARBA" id="ARBA00002933"/>
    </source>
</evidence>
<keyword evidence="13 14" id="KW-0326">Glycosidase</keyword>
<comment type="similarity">
    <text evidence="3 14">Belongs to the Nth/MutY family.</text>
</comment>
<evidence type="ECO:0000256" key="1">
    <source>
        <dbReference type="ARBA" id="ARBA00000843"/>
    </source>
</evidence>
<comment type="cofactor">
    <cofactor evidence="14">
        <name>[4Fe-4S] cluster</name>
        <dbReference type="ChEBI" id="CHEBI:49883"/>
    </cofactor>
    <text evidence="14">Binds 1 [4Fe-4S] cluster.</text>
</comment>
<dbReference type="Pfam" id="PF14815">
    <property type="entry name" value="NUDIX_4"/>
    <property type="match status" value="1"/>
</dbReference>
<evidence type="ECO:0000256" key="10">
    <source>
        <dbReference type="ARBA" id="ARBA00023004"/>
    </source>
</evidence>
<name>A0ABS1YUJ0_9FLAO</name>
<feature type="domain" description="HhH-GPD" evidence="15">
    <location>
        <begin position="36"/>
        <end position="187"/>
    </location>
</feature>
<dbReference type="InterPro" id="IPR005760">
    <property type="entry name" value="A/G_AdeGlyc_MutY"/>
</dbReference>
<protein>
    <recommendedName>
        <fullName evidence="5 14">Adenine DNA glycosylase</fullName>
        <ecNumber evidence="4 14">3.2.2.31</ecNumber>
    </recommendedName>
</protein>
<keyword evidence="9" id="KW-0378">Hydrolase</keyword>
<dbReference type="CDD" id="cd00056">
    <property type="entry name" value="ENDO3c"/>
    <property type="match status" value="1"/>
</dbReference>
<evidence type="ECO:0000256" key="14">
    <source>
        <dbReference type="RuleBase" id="RU365096"/>
    </source>
</evidence>
<dbReference type="EC" id="3.2.2.31" evidence="4 14"/>
<dbReference type="SUPFAM" id="SSF48150">
    <property type="entry name" value="DNA-glycosylase"/>
    <property type="match status" value="1"/>
</dbReference>
<dbReference type="SMART" id="SM00478">
    <property type="entry name" value="ENDO3c"/>
    <property type="match status" value="1"/>
</dbReference>